<protein>
    <submittedName>
        <fullName evidence="1">Uncharacterized protein</fullName>
    </submittedName>
</protein>
<dbReference type="Gene3D" id="3.20.20.80">
    <property type="entry name" value="Glycosidases"/>
    <property type="match status" value="1"/>
</dbReference>
<dbReference type="InterPro" id="IPR017853">
    <property type="entry name" value="GH"/>
</dbReference>
<reference evidence="1 2" key="1">
    <citation type="journal article" date="2021" name="Int. J. Syst. Evol. Microbiol.">
        <title>Reticulibacter mediterranei gen. nov., sp. nov., within the new family Reticulibacteraceae fam. nov., and Ktedonospora formicarum gen. nov., sp. nov., Ktedonobacter robiniae sp. nov., Dictyobacter formicarum sp. nov. and Dictyobacter arantiisoli sp. nov., belonging to the class Ktedonobacteria.</title>
        <authorList>
            <person name="Yabe S."/>
            <person name="Zheng Y."/>
            <person name="Wang C.M."/>
            <person name="Sakai Y."/>
            <person name="Abe K."/>
            <person name="Yokota A."/>
            <person name="Donadio S."/>
            <person name="Cavaletti L."/>
            <person name="Monciardini P."/>
        </authorList>
    </citation>
    <scope>NUCLEOTIDE SEQUENCE [LARGE SCALE GENOMIC DNA]</scope>
    <source>
        <strain evidence="1 2">SOSP1-9</strain>
    </source>
</reference>
<dbReference type="SUPFAM" id="SSF51445">
    <property type="entry name" value="(Trans)glycosidases"/>
    <property type="match status" value="1"/>
</dbReference>
<dbReference type="EMBL" id="BNJJ01000008">
    <property type="protein sequence ID" value="GHO85071.1"/>
    <property type="molecule type" value="Genomic_DNA"/>
</dbReference>
<proteinExistence type="predicted"/>
<organism evidence="1 2">
    <name type="scientific">Dictyobacter formicarum</name>
    <dbReference type="NCBI Taxonomy" id="2778368"/>
    <lineage>
        <taxon>Bacteria</taxon>
        <taxon>Bacillati</taxon>
        <taxon>Chloroflexota</taxon>
        <taxon>Ktedonobacteria</taxon>
        <taxon>Ktedonobacterales</taxon>
        <taxon>Dictyobacteraceae</taxon>
        <taxon>Dictyobacter</taxon>
    </lineage>
</organism>
<dbReference type="Proteomes" id="UP000635565">
    <property type="component" value="Unassembled WGS sequence"/>
</dbReference>
<comment type="caution">
    <text evidence="1">The sequence shown here is derived from an EMBL/GenBank/DDBJ whole genome shotgun (WGS) entry which is preliminary data.</text>
</comment>
<evidence type="ECO:0000313" key="1">
    <source>
        <dbReference type="EMBL" id="GHO85071.1"/>
    </source>
</evidence>
<sequence>MISVKGTQWGVSTCYIGATEGSSDFNSADFTDLGINSYHVYGGMSRWEYQDDSSTYGWPTIDQIKANPDVINWSWWDNAMTNPPNGSDYWWSYQNPGWHGNARTFFSTLKADHIRTLLTLRNVDNLNNPSWIANPPTTQADWNEWWEHVFATVYWLNVRNDYNVNDFEVLNEPNLAEQGWKGNEAQYITLFHYTADAIKYVYHTYLPGRSYHIYGAAGTTGNAWARDLLQQIPDDIDTVDLHDYDSNILPPVQIAHLWLNETGHATDPVWLSEWGSYLRNNKYDTAPVGVSIINNLIRGSEPGNNHVYGSNIFSLYDYGAVPFGLISSAGTRRLDYYALRMAIRALQGCRPTYQSIVNHPGSPIQAITTRSTNGHLSLLITNSNSKANQQLTADLSALLRQGSGTIRQFDAQHQDQVVGHTLVQNGRMKLTVPAQGALLVDIIPSR</sequence>
<name>A0ABQ3VHB8_9CHLR</name>
<accession>A0ABQ3VHB8</accession>
<gene>
    <name evidence="1" type="ORF">KSZ_30770</name>
</gene>
<keyword evidence="2" id="KW-1185">Reference proteome</keyword>
<evidence type="ECO:0000313" key="2">
    <source>
        <dbReference type="Proteomes" id="UP000635565"/>
    </source>
</evidence>